<sequence length="132" mass="14631">MLISNVTGKNNFRFVNRADCVLLTTVQQLSSTTPSPNVSTSVVQSKPPTKPVTVITSQEKATTEIKASVTNEEYNEYLKIAEQNNWPQDEAGINFINEFCNSPNDPQPTPKCPAASFAKIGYTNLTRKLIFF</sequence>
<evidence type="ECO:0000313" key="1">
    <source>
        <dbReference type="Proteomes" id="UP000887579"/>
    </source>
</evidence>
<protein>
    <submittedName>
        <fullName evidence="2">Uncharacterized protein</fullName>
    </submittedName>
</protein>
<proteinExistence type="predicted"/>
<evidence type="ECO:0000313" key="2">
    <source>
        <dbReference type="WBParaSite" id="ES5_v2.g16851.t1"/>
    </source>
</evidence>
<dbReference type="WBParaSite" id="ES5_v2.g16851.t1">
    <property type="protein sequence ID" value="ES5_v2.g16851.t1"/>
    <property type="gene ID" value="ES5_v2.g16851"/>
</dbReference>
<accession>A0AC34FHX3</accession>
<name>A0AC34FHX3_9BILA</name>
<organism evidence="1 2">
    <name type="scientific">Panagrolaimus sp. ES5</name>
    <dbReference type="NCBI Taxonomy" id="591445"/>
    <lineage>
        <taxon>Eukaryota</taxon>
        <taxon>Metazoa</taxon>
        <taxon>Ecdysozoa</taxon>
        <taxon>Nematoda</taxon>
        <taxon>Chromadorea</taxon>
        <taxon>Rhabditida</taxon>
        <taxon>Tylenchina</taxon>
        <taxon>Panagrolaimomorpha</taxon>
        <taxon>Panagrolaimoidea</taxon>
        <taxon>Panagrolaimidae</taxon>
        <taxon>Panagrolaimus</taxon>
    </lineage>
</organism>
<dbReference type="Proteomes" id="UP000887579">
    <property type="component" value="Unplaced"/>
</dbReference>
<reference evidence="2" key="1">
    <citation type="submission" date="2022-11" db="UniProtKB">
        <authorList>
            <consortium name="WormBaseParasite"/>
        </authorList>
    </citation>
    <scope>IDENTIFICATION</scope>
</reference>